<proteinExistence type="predicted"/>
<evidence type="ECO:0000313" key="2">
    <source>
        <dbReference type="Proteomes" id="UP000696280"/>
    </source>
</evidence>
<dbReference type="AlphaFoldDB" id="A0A9N9L2M9"/>
<gene>
    <name evidence="1" type="ORF">HYFRA_00003832</name>
</gene>
<protein>
    <submittedName>
        <fullName evidence="1">Uncharacterized protein</fullName>
    </submittedName>
</protein>
<organism evidence="1 2">
    <name type="scientific">Hymenoscyphus fraxineus</name>
    <dbReference type="NCBI Taxonomy" id="746836"/>
    <lineage>
        <taxon>Eukaryota</taxon>
        <taxon>Fungi</taxon>
        <taxon>Dikarya</taxon>
        <taxon>Ascomycota</taxon>
        <taxon>Pezizomycotina</taxon>
        <taxon>Leotiomycetes</taxon>
        <taxon>Helotiales</taxon>
        <taxon>Helotiaceae</taxon>
        <taxon>Hymenoscyphus</taxon>
    </lineage>
</organism>
<accession>A0A9N9L2M9</accession>
<dbReference type="EMBL" id="CAJVRL010000070">
    <property type="protein sequence ID" value="CAG8956447.1"/>
    <property type="molecule type" value="Genomic_DNA"/>
</dbReference>
<reference evidence="1" key="1">
    <citation type="submission" date="2021-07" db="EMBL/GenBank/DDBJ databases">
        <authorList>
            <person name="Durling M."/>
        </authorList>
    </citation>
    <scope>NUCLEOTIDE SEQUENCE</scope>
</reference>
<dbReference type="Proteomes" id="UP000696280">
    <property type="component" value="Unassembled WGS sequence"/>
</dbReference>
<evidence type="ECO:0000313" key="1">
    <source>
        <dbReference type="EMBL" id="CAG8956447.1"/>
    </source>
</evidence>
<comment type="caution">
    <text evidence="1">The sequence shown here is derived from an EMBL/GenBank/DDBJ whole genome shotgun (WGS) entry which is preliminary data.</text>
</comment>
<sequence>MTVGMFHSQPVTAHLRRTKKYSAEDDDEWKSTCRFRYGMKNQPGGCLQLKSSPSWGTGALAGATLDVTTPSFLEMGVCDRSRRRRSSSPHRGRPERGFYLCAQAAQLQRSICIASHSDAKAFRTEYTK</sequence>
<name>A0A9N9L2M9_9HELO</name>
<keyword evidence="2" id="KW-1185">Reference proteome</keyword>